<organism evidence="4 5">
    <name type="scientific">Tetrahymena thermophila (strain SB210)</name>
    <dbReference type="NCBI Taxonomy" id="312017"/>
    <lineage>
        <taxon>Eukaryota</taxon>
        <taxon>Sar</taxon>
        <taxon>Alveolata</taxon>
        <taxon>Ciliophora</taxon>
        <taxon>Intramacronucleata</taxon>
        <taxon>Oligohymenophorea</taxon>
        <taxon>Hymenostomatida</taxon>
        <taxon>Tetrahymenina</taxon>
        <taxon>Tetrahymenidae</taxon>
        <taxon>Tetrahymena</taxon>
    </lineage>
</organism>
<dbReference type="Pfam" id="PF00240">
    <property type="entry name" value="ubiquitin"/>
    <property type="match status" value="1"/>
</dbReference>
<dbReference type="PROSITE" id="PS50053">
    <property type="entry name" value="UBIQUITIN_2"/>
    <property type="match status" value="1"/>
</dbReference>
<proteinExistence type="predicted"/>
<evidence type="ECO:0000313" key="5">
    <source>
        <dbReference type="Proteomes" id="UP000009168"/>
    </source>
</evidence>
<protein>
    <submittedName>
        <fullName evidence="4">Ubiquitin family protein</fullName>
    </submittedName>
</protein>
<sequence>MGCCQTKKEVVEGLKEGNICKTNNVKNNLPLILSEYKYSELNREIDFQVVCITKPDLSYIIRIDNTQLETWTLYNLEVKIIEDLKDYMIESFRFAQMKDIQKSFYCQKMIQFMDLLPIYIELSVDETMEYIQVEIPHSNHVINIPYDNNTTIKSIKKKICQQFQFQNKNFELLHQGEALLIDDMSLQDCKIQPGSKIIVQEYTNQNAPPPLHVLINNKRYSSNLEIPNMIKRMGTLEISQDLTINNITKIQTKLMEEDQTQEILDNFEVISTKSQDFHNMHKEGSTKFLQNSESKQPLFSQKKISSKKNISNLEIFIKENKQYDTFHVNQGVNILTECVNNLCNQYKIKQMLQLNFGEFFINAQDQELLLQCISCQKTVQIDELLFYKCSYIVSGIYKLKNTEDKSQQIYKQNDCQYINTKGDSIENYDFLPQEREWKSIRIRAYKHKKNKFWCCFCTKNINQQRDNLIKLTCHHQYHEACIQKLKALDSTCVMCVF</sequence>
<dbReference type="AlphaFoldDB" id="I7LZN7"/>
<gene>
    <name evidence="4" type="ORF">TTHERM_00691290</name>
</gene>
<dbReference type="InterPro" id="IPR013083">
    <property type="entry name" value="Znf_RING/FYVE/PHD"/>
</dbReference>
<dbReference type="Gene3D" id="3.30.40.10">
    <property type="entry name" value="Zinc/RING finger domain, C3HC4 (zinc finger)"/>
    <property type="match status" value="1"/>
</dbReference>
<dbReference type="RefSeq" id="XP_001032094.1">
    <property type="nucleotide sequence ID" value="XM_001032094.1"/>
</dbReference>
<dbReference type="Proteomes" id="UP000009168">
    <property type="component" value="Unassembled WGS sequence"/>
</dbReference>
<dbReference type="Gene3D" id="3.10.20.90">
    <property type="entry name" value="Phosphatidylinositol 3-kinase Catalytic Subunit, Chain A, domain 1"/>
    <property type="match status" value="1"/>
</dbReference>
<dbReference type="SUPFAM" id="SSF54236">
    <property type="entry name" value="Ubiquitin-like"/>
    <property type="match status" value="1"/>
</dbReference>
<name>I7LZN7_TETTS</name>
<dbReference type="GeneID" id="7833849"/>
<dbReference type="InterPro" id="IPR001841">
    <property type="entry name" value="Znf_RING"/>
</dbReference>
<evidence type="ECO:0000256" key="1">
    <source>
        <dbReference type="PROSITE-ProRule" id="PRU00175"/>
    </source>
</evidence>
<dbReference type="HOGENOM" id="CLU_549216_0_0_1"/>
<feature type="domain" description="RING-type" evidence="3">
    <location>
        <begin position="454"/>
        <end position="495"/>
    </location>
</feature>
<dbReference type="SUPFAM" id="SSF57850">
    <property type="entry name" value="RING/U-box"/>
    <property type="match status" value="1"/>
</dbReference>
<dbReference type="EMBL" id="GG662490">
    <property type="protein sequence ID" value="EAR84431.1"/>
    <property type="molecule type" value="Genomic_DNA"/>
</dbReference>
<keyword evidence="5" id="KW-1185">Reference proteome</keyword>
<evidence type="ECO:0000313" key="4">
    <source>
        <dbReference type="EMBL" id="EAR84431.1"/>
    </source>
</evidence>
<dbReference type="KEGG" id="tet:TTHERM_00691290"/>
<dbReference type="InterPro" id="IPR000626">
    <property type="entry name" value="Ubiquitin-like_dom"/>
</dbReference>
<keyword evidence="1" id="KW-0862">Zinc</keyword>
<evidence type="ECO:0000259" key="3">
    <source>
        <dbReference type="PROSITE" id="PS50089"/>
    </source>
</evidence>
<feature type="domain" description="Ubiquitin-like" evidence="2">
    <location>
        <begin position="129"/>
        <end position="199"/>
    </location>
</feature>
<accession>I7LZN7</accession>
<dbReference type="PROSITE" id="PS50089">
    <property type="entry name" value="ZF_RING_2"/>
    <property type="match status" value="1"/>
</dbReference>
<keyword evidence="1" id="KW-0479">Metal-binding</keyword>
<dbReference type="CDD" id="cd17039">
    <property type="entry name" value="Ubl_ubiquitin_like"/>
    <property type="match status" value="1"/>
</dbReference>
<keyword evidence="1" id="KW-0863">Zinc-finger</keyword>
<dbReference type="GO" id="GO:0008270">
    <property type="term" value="F:zinc ion binding"/>
    <property type="evidence" value="ECO:0007669"/>
    <property type="project" value="UniProtKB-KW"/>
</dbReference>
<reference evidence="5" key="1">
    <citation type="journal article" date="2006" name="PLoS Biol.">
        <title>Macronuclear genome sequence of the ciliate Tetrahymena thermophila, a model eukaryote.</title>
        <authorList>
            <person name="Eisen J.A."/>
            <person name="Coyne R.S."/>
            <person name="Wu M."/>
            <person name="Wu D."/>
            <person name="Thiagarajan M."/>
            <person name="Wortman J.R."/>
            <person name="Badger J.H."/>
            <person name="Ren Q."/>
            <person name="Amedeo P."/>
            <person name="Jones K.M."/>
            <person name="Tallon L.J."/>
            <person name="Delcher A.L."/>
            <person name="Salzberg S.L."/>
            <person name="Silva J.C."/>
            <person name="Haas B.J."/>
            <person name="Majoros W.H."/>
            <person name="Farzad M."/>
            <person name="Carlton J.M."/>
            <person name="Smith R.K. Jr."/>
            <person name="Garg J."/>
            <person name="Pearlman R.E."/>
            <person name="Karrer K.M."/>
            <person name="Sun L."/>
            <person name="Manning G."/>
            <person name="Elde N.C."/>
            <person name="Turkewitz A.P."/>
            <person name="Asai D.J."/>
            <person name="Wilkes D.E."/>
            <person name="Wang Y."/>
            <person name="Cai H."/>
            <person name="Collins K."/>
            <person name="Stewart B.A."/>
            <person name="Lee S.R."/>
            <person name="Wilamowska K."/>
            <person name="Weinberg Z."/>
            <person name="Ruzzo W.L."/>
            <person name="Wloga D."/>
            <person name="Gaertig J."/>
            <person name="Frankel J."/>
            <person name="Tsao C.-C."/>
            <person name="Gorovsky M.A."/>
            <person name="Keeling P.J."/>
            <person name="Waller R.F."/>
            <person name="Patron N.J."/>
            <person name="Cherry J.M."/>
            <person name="Stover N.A."/>
            <person name="Krieger C.J."/>
            <person name="del Toro C."/>
            <person name="Ryder H.F."/>
            <person name="Williamson S.C."/>
            <person name="Barbeau R.A."/>
            <person name="Hamilton E.P."/>
            <person name="Orias E."/>
        </authorList>
    </citation>
    <scope>NUCLEOTIDE SEQUENCE [LARGE SCALE GENOMIC DNA]</scope>
    <source>
        <strain evidence="5">SB210</strain>
    </source>
</reference>
<evidence type="ECO:0000259" key="2">
    <source>
        <dbReference type="PROSITE" id="PS50053"/>
    </source>
</evidence>
<dbReference type="SMART" id="SM00213">
    <property type="entry name" value="UBQ"/>
    <property type="match status" value="1"/>
</dbReference>
<dbReference type="InParanoid" id="I7LZN7"/>
<dbReference type="InterPro" id="IPR029071">
    <property type="entry name" value="Ubiquitin-like_domsf"/>
</dbReference>